<keyword evidence="1" id="KW-0677">Repeat</keyword>
<gene>
    <name evidence="6" type="ORF">DdX_09792</name>
</gene>
<feature type="transmembrane region" description="Helical" evidence="4">
    <location>
        <begin position="210"/>
        <end position="231"/>
    </location>
</feature>
<feature type="transmembrane region" description="Helical" evidence="4">
    <location>
        <begin position="297"/>
        <end position="319"/>
    </location>
</feature>
<proteinExistence type="predicted"/>
<name>A0AAD4N1E5_9BILA</name>
<protein>
    <submittedName>
        <fullName evidence="6">Immunoglobulin i-set domain-containing protein</fullName>
    </submittedName>
</protein>
<dbReference type="Pfam" id="PF07679">
    <property type="entry name" value="I-set"/>
    <property type="match status" value="1"/>
</dbReference>
<feature type="transmembrane region" description="Helical" evidence="4">
    <location>
        <begin position="238"/>
        <end position="265"/>
    </location>
</feature>
<dbReference type="FunFam" id="2.60.40.10:FF:000032">
    <property type="entry name" value="palladin isoform X1"/>
    <property type="match status" value="1"/>
</dbReference>
<dbReference type="PROSITE" id="PS50835">
    <property type="entry name" value="IG_LIKE"/>
    <property type="match status" value="1"/>
</dbReference>
<organism evidence="6 7">
    <name type="scientific">Ditylenchus destructor</name>
    <dbReference type="NCBI Taxonomy" id="166010"/>
    <lineage>
        <taxon>Eukaryota</taxon>
        <taxon>Metazoa</taxon>
        <taxon>Ecdysozoa</taxon>
        <taxon>Nematoda</taxon>
        <taxon>Chromadorea</taxon>
        <taxon>Rhabditida</taxon>
        <taxon>Tylenchina</taxon>
        <taxon>Tylenchomorpha</taxon>
        <taxon>Sphaerularioidea</taxon>
        <taxon>Anguinidae</taxon>
        <taxon>Anguininae</taxon>
        <taxon>Ditylenchus</taxon>
    </lineage>
</organism>
<evidence type="ECO:0000259" key="5">
    <source>
        <dbReference type="PROSITE" id="PS50835"/>
    </source>
</evidence>
<dbReference type="Proteomes" id="UP001201812">
    <property type="component" value="Unassembled WGS sequence"/>
</dbReference>
<keyword evidence="4" id="KW-1133">Transmembrane helix</keyword>
<dbReference type="InterPro" id="IPR036179">
    <property type="entry name" value="Ig-like_dom_sf"/>
</dbReference>
<evidence type="ECO:0000256" key="3">
    <source>
        <dbReference type="ARBA" id="ARBA00023319"/>
    </source>
</evidence>
<dbReference type="InterPro" id="IPR007110">
    <property type="entry name" value="Ig-like_dom"/>
</dbReference>
<feature type="domain" description="Ig-like" evidence="5">
    <location>
        <begin position="76"/>
        <end position="151"/>
    </location>
</feature>
<comment type="caution">
    <text evidence="6">The sequence shown here is derived from an EMBL/GenBank/DDBJ whole genome shotgun (WGS) entry which is preliminary data.</text>
</comment>
<keyword evidence="4" id="KW-0812">Transmembrane</keyword>
<keyword evidence="2" id="KW-1015">Disulfide bond</keyword>
<dbReference type="AlphaFoldDB" id="A0AAD4N1E5"/>
<dbReference type="EMBL" id="JAKKPZ010000019">
    <property type="protein sequence ID" value="KAI1712242.1"/>
    <property type="molecule type" value="Genomic_DNA"/>
</dbReference>
<evidence type="ECO:0000313" key="6">
    <source>
        <dbReference type="EMBL" id="KAI1712242.1"/>
    </source>
</evidence>
<reference evidence="6" key="1">
    <citation type="submission" date="2022-01" db="EMBL/GenBank/DDBJ databases">
        <title>Genome Sequence Resource for Two Populations of Ditylenchus destructor, the Migratory Endoparasitic Phytonematode.</title>
        <authorList>
            <person name="Zhang H."/>
            <person name="Lin R."/>
            <person name="Xie B."/>
        </authorList>
    </citation>
    <scope>NUCLEOTIDE SEQUENCE</scope>
    <source>
        <strain evidence="6">BazhouSP</strain>
    </source>
</reference>
<keyword evidence="4" id="KW-0472">Membrane</keyword>
<accession>A0AAD4N1E5</accession>
<keyword evidence="7" id="KW-1185">Reference proteome</keyword>
<evidence type="ECO:0000256" key="4">
    <source>
        <dbReference type="SAM" id="Phobius"/>
    </source>
</evidence>
<evidence type="ECO:0000256" key="2">
    <source>
        <dbReference type="ARBA" id="ARBA00023157"/>
    </source>
</evidence>
<evidence type="ECO:0000256" key="1">
    <source>
        <dbReference type="ARBA" id="ARBA00022737"/>
    </source>
</evidence>
<dbReference type="PANTHER" id="PTHR47633">
    <property type="entry name" value="IMMUNOGLOBULIN"/>
    <property type="match status" value="1"/>
</dbReference>
<dbReference type="SUPFAM" id="SSF48726">
    <property type="entry name" value="Immunoglobulin"/>
    <property type="match status" value="1"/>
</dbReference>
<feature type="transmembrane region" description="Helical" evidence="4">
    <location>
        <begin position="176"/>
        <end position="198"/>
    </location>
</feature>
<dbReference type="InterPro" id="IPR013783">
    <property type="entry name" value="Ig-like_fold"/>
</dbReference>
<keyword evidence="3" id="KW-0393">Immunoglobulin domain</keyword>
<evidence type="ECO:0000313" key="7">
    <source>
        <dbReference type="Proteomes" id="UP001201812"/>
    </source>
</evidence>
<dbReference type="Gene3D" id="2.60.40.10">
    <property type="entry name" value="Immunoglobulins"/>
    <property type="match status" value="1"/>
</dbReference>
<dbReference type="InterPro" id="IPR013098">
    <property type="entry name" value="Ig_I-set"/>
</dbReference>
<sequence>MAHNGYNYNSYGDGAHSSHSPLDKIVNGFHEEYNGSESPNSYSGYRPARPLTKQVNQLAYELPQNKYAKNPWSYAPEFLKVFSDMRIGEGSRVVFDCVLLGSPRPKVCWLFNDEKLYFDDVRIEDTADLCRLTVPRVTPQHYGVYTVLAENERSCLGQDIPLMGTFRAHRKSIATFVGRFVCFNFQDAAFAVAVIFGLLEIVDYFGDHNFAVKLLNIIGFAEWFSIVVAYLSRNPPFYWIPIVLNAASIIFNALVLIACVVSLLVGPEAQHQIDHFIKHLRNVPVNQFDEADSFTRIAMWSIVLVLMIGAYAAFEYILYRAHKHAKFEKDLLSRPCPCRQCRRTG</sequence>